<organism evidence="2 3">
    <name type="scientific">Gnomoniopsis smithogilvyi</name>
    <dbReference type="NCBI Taxonomy" id="1191159"/>
    <lineage>
        <taxon>Eukaryota</taxon>
        <taxon>Fungi</taxon>
        <taxon>Dikarya</taxon>
        <taxon>Ascomycota</taxon>
        <taxon>Pezizomycotina</taxon>
        <taxon>Sordariomycetes</taxon>
        <taxon>Sordariomycetidae</taxon>
        <taxon>Diaporthales</taxon>
        <taxon>Gnomoniaceae</taxon>
        <taxon>Gnomoniopsis</taxon>
    </lineage>
</organism>
<evidence type="ECO:0000313" key="2">
    <source>
        <dbReference type="EMBL" id="KAJ4391938.1"/>
    </source>
</evidence>
<dbReference type="Proteomes" id="UP001140453">
    <property type="component" value="Unassembled WGS sequence"/>
</dbReference>
<sequence length="70" mass="7959">MDLDNMIRMREELRISEPHQQVNKADKAWWWQNFSAAGETEAGSAAEETEAEDRDRIASGVTKASKFGME</sequence>
<proteinExistence type="predicted"/>
<comment type="caution">
    <text evidence="2">The sequence shown here is derived from an EMBL/GenBank/DDBJ whole genome shotgun (WGS) entry which is preliminary data.</text>
</comment>
<protein>
    <submittedName>
        <fullName evidence="2">Uncharacterized protein</fullName>
    </submittedName>
</protein>
<evidence type="ECO:0000313" key="3">
    <source>
        <dbReference type="Proteomes" id="UP001140453"/>
    </source>
</evidence>
<dbReference type="EMBL" id="JAPEVB010000003">
    <property type="protein sequence ID" value="KAJ4391938.1"/>
    <property type="molecule type" value="Genomic_DNA"/>
</dbReference>
<accession>A0A9W9CX91</accession>
<name>A0A9W9CX91_9PEZI</name>
<feature type="region of interest" description="Disordered" evidence="1">
    <location>
        <begin position="39"/>
        <end position="70"/>
    </location>
</feature>
<evidence type="ECO:0000256" key="1">
    <source>
        <dbReference type="SAM" id="MobiDB-lite"/>
    </source>
</evidence>
<keyword evidence="3" id="KW-1185">Reference proteome</keyword>
<gene>
    <name evidence="2" type="ORF">N0V93_005558</name>
</gene>
<dbReference type="AlphaFoldDB" id="A0A9W9CX91"/>
<reference evidence="2" key="1">
    <citation type="submission" date="2022-10" db="EMBL/GenBank/DDBJ databases">
        <title>Tapping the CABI collections for fungal endophytes: first genome assemblies for Collariella, Neodidymelliopsis, Ascochyta clinopodiicola, Didymella pomorum, Didymosphaeria variabile, Neocosmospora piperis and Neocucurbitaria cava.</title>
        <authorList>
            <person name="Hill R."/>
        </authorList>
    </citation>
    <scope>NUCLEOTIDE SEQUENCE</scope>
    <source>
        <strain evidence="2">IMI 355082</strain>
    </source>
</reference>